<evidence type="ECO:0000256" key="1">
    <source>
        <dbReference type="ARBA" id="ARBA00004141"/>
    </source>
</evidence>
<comment type="caution">
    <text evidence="8">The sequence shown here is derived from an EMBL/GenBank/DDBJ whole genome shotgun (WGS) entry which is preliminary data.</text>
</comment>
<evidence type="ECO:0000256" key="5">
    <source>
        <dbReference type="ARBA" id="ARBA00023136"/>
    </source>
</evidence>
<feature type="transmembrane region" description="Helical" evidence="6">
    <location>
        <begin position="168"/>
        <end position="189"/>
    </location>
</feature>
<feature type="transmembrane region" description="Helical" evidence="6">
    <location>
        <begin position="459"/>
        <end position="479"/>
    </location>
</feature>
<evidence type="ECO:0000313" key="8">
    <source>
        <dbReference type="EMBL" id="TID25478.1"/>
    </source>
</evidence>
<feature type="transmembrane region" description="Helical" evidence="6">
    <location>
        <begin position="201"/>
        <end position="221"/>
    </location>
</feature>
<dbReference type="InterPro" id="IPR020846">
    <property type="entry name" value="MFS_dom"/>
</dbReference>
<comment type="subcellular location">
    <subcellularLocation>
        <location evidence="1">Membrane</location>
        <topology evidence="1">Multi-pass membrane protein</topology>
    </subcellularLocation>
</comment>
<feature type="transmembrane region" description="Helical" evidence="6">
    <location>
        <begin position="65"/>
        <end position="86"/>
    </location>
</feature>
<feature type="transmembrane region" description="Helical" evidence="6">
    <location>
        <begin position="106"/>
        <end position="133"/>
    </location>
</feature>
<sequence>MSSNSVSSGAEKEPAIGENIIKSEIDLSVTNEIIKHQENILFDTKEEEFNLVAELEQNPGLKRAVLWKIDLFICTNLFLIAFLEFLDKNSLGIAAVYSLKEDTNLVGTQFSTVASTFYFGYLLGEFLSFFIIPRVRIGKFVTVCLMIWGGLLMCMAACHNFGGLVAVRFLLGVFEAGILPSFMIISSIWWTKSEQPLRSTLYFNTLAGILGGVFGHLVGLINGKLATWKYLFIIYGAVTVAYAILMFFMFPDNIHNAWFLTRKEKQIAYLRVVKNQTGTTHNISGIKMAHIWESLLDPKYYITVAFIICQSICNAGVTNFNPLIIKGFGYSALKTTLMGTPQAAVALGGGIIVTAICMFIENIRCLLWFLSCLPALAGAIMVNKIDSADNRQAALAGVYLMGFYNVPWCLMLALTSSNTTGVTKKTFMSVSVAVWYAVGNIIGPYFFKSSQAPHYQMGIHAMEASFAIMAFTSILYYFVARWQNRQKETEQVNVEIAEENLANDLTDKENPYFRYVY</sequence>
<dbReference type="GO" id="GO:0016020">
    <property type="term" value="C:membrane"/>
    <property type="evidence" value="ECO:0007669"/>
    <property type="project" value="UniProtKB-SubCell"/>
</dbReference>
<feature type="transmembrane region" description="Helical" evidence="6">
    <location>
        <begin position="140"/>
        <end position="162"/>
    </location>
</feature>
<evidence type="ECO:0000313" key="9">
    <source>
        <dbReference type="Proteomes" id="UP000307173"/>
    </source>
</evidence>
<gene>
    <name evidence="8" type="ORF">CANINC_002956</name>
</gene>
<dbReference type="PANTHER" id="PTHR43791:SF97">
    <property type="entry name" value="ALLANTOATE TRANSPORTER, PUTATIVE (AFU_ORTHOLOGUE AFUA_1G14700)-RELATED"/>
    <property type="match status" value="1"/>
</dbReference>
<feature type="transmembrane region" description="Helical" evidence="6">
    <location>
        <begin position="365"/>
        <end position="382"/>
    </location>
</feature>
<keyword evidence="5 6" id="KW-0472">Membrane</keyword>
<keyword evidence="2" id="KW-0813">Transport</keyword>
<dbReference type="Proteomes" id="UP000307173">
    <property type="component" value="Unassembled WGS sequence"/>
</dbReference>
<dbReference type="InterPro" id="IPR036259">
    <property type="entry name" value="MFS_trans_sf"/>
</dbReference>
<organism evidence="8 9">
    <name type="scientific">Pichia inconspicua</name>
    <dbReference type="NCBI Taxonomy" id="52247"/>
    <lineage>
        <taxon>Eukaryota</taxon>
        <taxon>Fungi</taxon>
        <taxon>Dikarya</taxon>
        <taxon>Ascomycota</taxon>
        <taxon>Saccharomycotina</taxon>
        <taxon>Pichiomycetes</taxon>
        <taxon>Pichiales</taxon>
        <taxon>Pichiaceae</taxon>
        <taxon>Pichia</taxon>
    </lineage>
</organism>
<reference evidence="8 9" key="1">
    <citation type="journal article" date="2019" name="Front. Genet.">
        <title>Whole-Genome Sequencing of the Opportunistic Yeast Pathogen Candida inconspicua Uncovers Its Hybrid Origin.</title>
        <authorList>
            <person name="Mixao V."/>
            <person name="Hansen A.P."/>
            <person name="Saus E."/>
            <person name="Boekhout T."/>
            <person name="Lass-Florl C."/>
            <person name="Gabaldon T."/>
        </authorList>
    </citation>
    <scope>NUCLEOTIDE SEQUENCE [LARGE SCALE GENOMIC DNA]</scope>
    <source>
        <strain evidence="8 9">CBS 180</strain>
    </source>
</reference>
<evidence type="ECO:0000259" key="7">
    <source>
        <dbReference type="PROSITE" id="PS50850"/>
    </source>
</evidence>
<dbReference type="PROSITE" id="PS50850">
    <property type="entry name" value="MFS"/>
    <property type="match status" value="1"/>
</dbReference>
<feature type="transmembrane region" description="Helical" evidence="6">
    <location>
        <begin position="394"/>
        <end position="414"/>
    </location>
</feature>
<dbReference type="OrthoDB" id="4454541at2759"/>
<feature type="transmembrane region" description="Helical" evidence="6">
    <location>
        <begin position="227"/>
        <end position="250"/>
    </location>
</feature>
<name>A0A4V4NFK8_9ASCO</name>
<dbReference type="Gene3D" id="1.20.1250.20">
    <property type="entry name" value="MFS general substrate transporter like domains"/>
    <property type="match status" value="2"/>
</dbReference>
<dbReference type="Pfam" id="PF07690">
    <property type="entry name" value="MFS_1"/>
    <property type="match status" value="1"/>
</dbReference>
<protein>
    <recommendedName>
        <fullName evidence="7">Major facilitator superfamily (MFS) profile domain-containing protein</fullName>
    </recommendedName>
</protein>
<dbReference type="STRING" id="52247.A0A4V4NFK8"/>
<evidence type="ECO:0000256" key="3">
    <source>
        <dbReference type="ARBA" id="ARBA00022692"/>
    </source>
</evidence>
<accession>A0A4V4NFK8</accession>
<keyword evidence="9" id="KW-1185">Reference proteome</keyword>
<dbReference type="GO" id="GO:0022857">
    <property type="term" value="F:transmembrane transporter activity"/>
    <property type="evidence" value="ECO:0007669"/>
    <property type="project" value="InterPro"/>
</dbReference>
<feature type="domain" description="Major facilitator superfamily (MFS) profile" evidence="7">
    <location>
        <begin position="73"/>
        <end position="517"/>
    </location>
</feature>
<evidence type="ECO:0000256" key="4">
    <source>
        <dbReference type="ARBA" id="ARBA00022989"/>
    </source>
</evidence>
<evidence type="ECO:0000256" key="6">
    <source>
        <dbReference type="SAM" id="Phobius"/>
    </source>
</evidence>
<feature type="transmembrane region" description="Helical" evidence="6">
    <location>
        <begin position="340"/>
        <end position="360"/>
    </location>
</feature>
<feature type="transmembrane region" description="Helical" evidence="6">
    <location>
        <begin position="426"/>
        <end position="447"/>
    </location>
</feature>
<dbReference type="EMBL" id="SELW01000482">
    <property type="protein sequence ID" value="TID25478.1"/>
    <property type="molecule type" value="Genomic_DNA"/>
</dbReference>
<evidence type="ECO:0000256" key="2">
    <source>
        <dbReference type="ARBA" id="ARBA00022448"/>
    </source>
</evidence>
<keyword evidence="4 6" id="KW-1133">Transmembrane helix</keyword>
<keyword evidence="3 6" id="KW-0812">Transmembrane</keyword>
<dbReference type="PANTHER" id="PTHR43791">
    <property type="entry name" value="PERMEASE-RELATED"/>
    <property type="match status" value="1"/>
</dbReference>
<proteinExistence type="predicted"/>
<dbReference type="InterPro" id="IPR011701">
    <property type="entry name" value="MFS"/>
</dbReference>
<dbReference type="AlphaFoldDB" id="A0A4V4NFK8"/>
<dbReference type="SUPFAM" id="SSF103473">
    <property type="entry name" value="MFS general substrate transporter"/>
    <property type="match status" value="1"/>
</dbReference>